<dbReference type="InterPro" id="IPR007445">
    <property type="entry name" value="PilO"/>
</dbReference>
<keyword evidence="2" id="KW-0812">Transmembrane</keyword>
<sequence length="220" mass="25044">MMLNRQRFKEEWQRLQNVDWQSLDIKQAGEWPWLLKALIALLAFLVALAAINWWLVGEARDLLAAEQRQEERLLDEYRRSASEAALLTDIRSQLSMLEDQMVQMQAMLPTNAEIPSLLDSISEAATEHRLIIESIRLRPTISNTYYIEHPFDIQVRGGYHALGLFAADISDLPRIVTQHDVTLSPIDQYGDKLHSGKLRMSLLARTYSDKTASVAEGGSP</sequence>
<name>A0ABX2SUH4_VREZH</name>
<dbReference type="InterPro" id="IPR014717">
    <property type="entry name" value="Transl_elong_EF1B/ribsomal_bS6"/>
</dbReference>
<dbReference type="RefSeq" id="WP_179927667.1">
    <property type="nucleotide sequence ID" value="NZ_JACCDD010000004.1"/>
</dbReference>
<keyword evidence="2" id="KW-0472">Membrane</keyword>
<comment type="caution">
    <text evidence="3">The sequence shown here is derived from an EMBL/GenBank/DDBJ whole genome shotgun (WGS) entry which is preliminary data.</text>
</comment>
<gene>
    <name evidence="3" type="ORF">HZS79_09130</name>
</gene>
<evidence type="ECO:0000313" key="3">
    <source>
        <dbReference type="EMBL" id="NYS45103.1"/>
    </source>
</evidence>
<proteinExistence type="predicted"/>
<keyword evidence="2" id="KW-1133">Transmembrane helix</keyword>
<dbReference type="Pfam" id="PF04350">
    <property type="entry name" value="PilO"/>
    <property type="match status" value="1"/>
</dbReference>
<evidence type="ECO:0000256" key="1">
    <source>
        <dbReference type="SAM" id="Coils"/>
    </source>
</evidence>
<dbReference type="PANTHER" id="PTHR39555">
    <property type="entry name" value="FIMBRIAL ASSEMBLY PROTEIN PILO-LIKE PROTEIN-RELATED"/>
    <property type="match status" value="1"/>
</dbReference>
<organism evidence="3 4">
    <name type="scientific">Vreelandella zhaodongensis</name>
    <name type="common">Halomonas zhaodongensis</name>
    <dbReference type="NCBI Taxonomy" id="1176240"/>
    <lineage>
        <taxon>Bacteria</taxon>
        <taxon>Pseudomonadati</taxon>
        <taxon>Pseudomonadota</taxon>
        <taxon>Gammaproteobacteria</taxon>
        <taxon>Oceanospirillales</taxon>
        <taxon>Halomonadaceae</taxon>
        <taxon>Vreelandella</taxon>
    </lineage>
</organism>
<feature type="transmembrane region" description="Helical" evidence="2">
    <location>
        <begin position="33"/>
        <end position="55"/>
    </location>
</feature>
<keyword evidence="4" id="KW-1185">Reference proteome</keyword>
<protein>
    <submittedName>
        <fullName evidence="3">Type 4a pilus biogenesis protein PilO</fullName>
    </submittedName>
</protein>
<feature type="coiled-coil region" evidence="1">
    <location>
        <begin position="56"/>
        <end position="107"/>
    </location>
</feature>
<dbReference type="Proteomes" id="UP000528918">
    <property type="component" value="Unassembled WGS sequence"/>
</dbReference>
<dbReference type="PANTHER" id="PTHR39555:SF1">
    <property type="entry name" value="TYPE IV PILUS INNER MEMBRANE COMPONENT PILO"/>
    <property type="match status" value="1"/>
</dbReference>
<keyword evidence="1" id="KW-0175">Coiled coil</keyword>
<dbReference type="Gene3D" id="3.30.70.60">
    <property type="match status" value="1"/>
</dbReference>
<evidence type="ECO:0000256" key="2">
    <source>
        <dbReference type="SAM" id="Phobius"/>
    </source>
</evidence>
<reference evidence="3 4" key="1">
    <citation type="journal article" date="2013" name="Antonie Van Leeuwenhoek">
        <title>Halomonas zhaodongensis sp. nov., a slightly halophilic bacterium isolated from saline-alkaline soils in Zhaodong, China.</title>
        <authorList>
            <person name="Jiang J."/>
            <person name="Pan Y."/>
            <person name="Meng L."/>
            <person name="Hu S."/>
            <person name="Zhang X."/>
            <person name="Hu B."/>
            <person name="Meng J."/>
            <person name="Li C."/>
            <person name="Huang H."/>
            <person name="Wang K."/>
            <person name="Su T."/>
        </authorList>
    </citation>
    <scope>NUCLEOTIDE SEQUENCE [LARGE SCALE GENOMIC DNA]</scope>
    <source>
        <strain evidence="3 4">NEAU-ST10-25</strain>
    </source>
</reference>
<accession>A0ABX2SUH4</accession>
<evidence type="ECO:0000313" key="4">
    <source>
        <dbReference type="Proteomes" id="UP000528918"/>
    </source>
</evidence>
<dbReference type="EMBL" id="JACCDD010000004">
    <property type="protein sequence ID" value="NYS45103.1"/>
    <property type="molecule type" value="Genomic_DNA"/>
</dbReference>